<evidence type="ECO:0000256" key="2">
    <source>
        <dbReference type="ARBA" id="ARBA00022801"/>
    </source>
</evidence>
<dbReference type="Gene3D" id="3.40.50.1820">
    <property type="entry name" value="alpha/beta hydrolase"/>
    <property type="match status" value="1"/>
</dbReference>
<accession>A0ABW2TTL6</accession>
<evidence type="ECO:0000259" key="3">
    <source>
        <dbReference type="Pfam" id="PF12740"/>
    </source>
</evidence>
<sequence>MIPGFVEGEYTQAWFGSTLASHGFVVFTLETNGLFDFPDQRGTQLLAALDWLVASSPVKDRVDPARLAVLGHSMGGGGALVAAHQRPSLKAVVALTPWHMTKNFPAIEAATLIVGTDADFIAPASGHAEPMYQALTGPDERAYAKLVGSHFLTNSYNAATLRFVLPWLKRFLDDDPRYASFVCPGPAKDPTFVEYRNTCPV</sequence>
<evidence type="ECO:0000313" key="4">
    <source>
        <dbReference type="EMBL" id="MFC7616553.1"/>
    </source>
</evidence>
<gene>
    <name evidence="4" type="ORF">ACFQV2_26885</name>
</gene>
<dbReference type="InterPro" id="IPR050261">
    <property type="entry name" value="FrsA_esterase"/>
</dbReference>
<reference evidence="5" key="1">
    <citation type="journal article" date="2019" name="Int. J. Syst. Evol. Microbiol.">
        <title>The Global Catalogue of Microorganisms (GCM) 10K type strain sequencing project: providing services to taxonomists for standard genome sequencing and annotation.</title>
        <authorList>
            <consortium name="The Broad Institute Genomics Platform"/>
            <consortium name="The Broad Institute Genome Sequencing Center for Infectious Disease"/>
            <person name="Wu L."/>
            <person name="Ma J."/>
        </authorList>
    </citation>
    <scope>NUCLEOTIDE SEQUENCE [LARGE SCALE GENOMIC DNA]</scope>
    <source>
        <strain evidence="5">JCM 17695</strain>
    </source>
</reference>
<dbReference type="InterPro" id="IPR029058">
    <property type="entry name" value="AB_hydrolase_fold"/>
</dbReference>
<proteinExistence type="inferred from homology"/>
<comment type="similarity">
    <text evidence="1">Belongs to the AB hydrolase superfamily.</text>
</comment>
<dbReference type="SUPFAM" id="SSF53474">
    <property type="entry name" value="alpha/beta-Hydrolases"/>
    <property type="match status" value="1"/>
</dbReference>
<dbReference type="InterPro" id="IPR041127">
    <property type="entry name" value="PET_hydrolase/cutinase-like"/>
</dbReference>
<dbReference type="GO" id="GO:0016787">
    <property type="term" value="F:hydrolase activity"/>
    <property type="evidence" value="ECO:0007669"/>
    <property type="project" value="UniProtKB-KW"/>
</dbReference>
<name>A0ABW2TTL6_9PSEU</name>
<organism evidence="4 5">
    <name type="scientific">Actinokineospora soli</name>
    <dbReference type="NCBI Taxonomy" id="1048753"/>
    <lineage>
        <taxon>Bacteria</taxon>
        <taxon>Bacillati</taxon>
        <taxon>Actinomycetota</taxon>
        <taxon>Actinomycetes</taxon>
        <taxon>Pseudonocardiales</taxon>
        <taxon>Pseudonocardiaceae</taxon>
        <taxon>Actinokineospora</taxon>
    </lineage>
</organism>
<keyword evidence="2 4" id="KW-0378">Hydrolase</keyword>
<keyword evidence="5" id="KW-1185">Reference proteome</keyword>
<comment type="caution">
    <text evidence="4">The sequence shown here is derived from an EMBL/GenBank/DDBJ whole genome shotgun (WGS) entry which is preliminary data.</text>
</comment>
<evidence type="ECO:0000313" key="5">
    <source>
        <dbReference type="Proteomes" id="UP001596512"/>
    </source>
</evidence>
<evidence type="ECO:0000256" key="1">
    <source>
        <dbReference type="ARBA" id="ARBA00008645"/>
    </source>
</evidence>
<protein>
    <submittedName>
        <fullName evidence="4">Alpha/beta fold hydrolase</fullName>
    </submittedName>
</protein>
<dbReference type="EMBL" id="JBHTEY010000004">
    <property type="protein sequence ID" value="MFC7616553.1"/>
    <property type="molecule type" value="Genomic_DNA"/>
</dbReference>
<dbReference type="Proteomes" id="UP001596512">
    <property type="component" value="Unassembled WGS sequence"/>
</dbReference>
<dbReference type="Pfam" id="PF12740">
    <property type="entry name" value="PETase"/>
    <property type="match status" value="1"/>
</dbReference>
<feature type="domain" description="PET hydrolase/cutinase-like" evidence="3">
    <location>
        <begin position="2"/>
        <end position="200"/>
    </location>
</feature>
<dbReference type="PANTHER" id="PTHR22946">
    <property type="entry name" value="DIENELACTONE HYDROLASE DOMAIN-CONTAINING PROTEIN-RELATED"/>
    <property type="match status" value="1"/>
</dbReference>
<dbReference type="PANTHER" id="PTHR22946:SF9">
    <property type="entry name" value="POLYKETIDE TRANSFERASE AF380"/>
    <property type="match status" value="1"/>
</dbReference>